<dbReference type="InterPro" id="IPR039426">
    <property type="entry name" value="TonB-dep_rcpt-like"/>
</dbReference>
<evidence type="ECO:0000256" key="9">
    <source>
        <dbReference type="ARBA" id="ARBA00023077"/>
    </source>
</evidence>
<proteinExistence type="inferred from homology"/>
<dbReference type="PROSITE" id="PS52016">
    <property type="entry name" value="TONB_DEPENDENT_REC_3"/>
    <property type="match status" value="1"/>
</dbReference>
<keyword evidence="3 12" id="KW-1134">Transmembrane beta strand</keyword>
<evidence type="ECO:0000256" key="8">
    <source>
        <dbReference type="ARBA" id="ARBA00023065"/>
    </source>
</evidence>
<dbReference type="STRING" id="428990.SAMN06295987_103116"/>
<feature type="short sequence motif" description="TonB C-terminal box" evidence="13">
    <location>
        <begin position="718"/>
        <end position="735"/>
    </location>
</feature>
<evidence type="ECO:0000256" key="1">
    <source>
        <dbReference type="ARBA" id="ARBA00004571"/>
    </source>
</evidence>
<sequence length="735" mass="80094">MTRTYFSLAGCSMMAMALASGVHAQEAAVDDGKPAMSEEVPAIVVTAQRRAQNLQDVPLAVSALDSSQLKNAVVQSVTNLDGKIPNVILEPVGAIPIAGTYAIRGLGYSDVQSATEPTVGVEVDGVYQARNVGTVQDFYDIDQVSILRGPQGTLYGRNTIGGVVSLRTKLPGDRLAVEALGTLGSYGRREFRGSIEGPVIEDLLKLRVSMLETHYSGFYHNDYEGGDGRRLGKRNVSGVRGTLVLTPAYNFDATLIVDHSDEKGTGTPLTNVSLPGMVLPAYGYPADPDQPPYHTNVNGFPDGDMRADIRTTGETLQLNWAPGGVKLTSITGYRRTASAVDSDFDGTPISFLNIANHERHRQFSEELRVASDNDGSPLTYVFGLYYLWQRYNNDTAQTGLIFGGEDAGSKLITAQTSKSYAVFGQIDYKVTDRLTLTVGGRYSHDRKRFTIQPLFYPASQTFSKPFNDFSPKAAISYQWTKSLLTYVQYSRGYRSGGFNGRAGNFDVVGPYDAEHVDSFEGGLKSSWFGNRLIANLAIFTADYSDMQQSVQQVLPGTTINQTLTTNAASATLRGVEGELTARPVRGLTVTGTFGYLDAHFNDFTANLGDGLGEIDRSNLPLSFAPKWNASLTGTYELETDLGTFTFQGSGRYQSRIYTSFTPLNVQTDAFIRPKNVSFDASIGFQSLDEHWRVSLYGKNLSDLNLMNNSFSLGSLLALRAYQPPREFGVQLGLSF</sequence>
<dbReference type="Gene3D" id="2.40.170.20">
    <property type="entry name" value="TonB-dependent receptor, beta-barrel domain"/>
    <property type="match status" value="1"/>
</dbReference>
<dbReference type="Pfam" id="PF00593">
    <property type="entry name" value="TonB_dep_Rec_b-barrel"/>
    <property type="match status" value="1"/>
</dbReference>
<comment type="similarity">
    <text evidence="12 14">Belongs to the TonB-dependent receptor family.</text>
</comment>
<dbReference type="InterPro" id="IPR000531">
    <property type="entry name" value="Beta-barrel_TonB"/>
</dbReference>
<evidence type="ECO:0000256" key="6">
    <source>
        <dbReference type="ARBA" id="ARBA00022729"/>
    </source>
</evidence>
<evidence type="ECO:0000313" key="19">
    <source>
        <dbReference type="Proteomes" id="UP000190989"/>
    </source>
</evidence>
<dbReference type="RefSeq" id="WP_079730478.1">
    <property type="nucleotide sequence ID" value="NZ_FVZE01000003.1"/>
</dbReference>
<evidence type="ECO:0000256" key="10">
    <source>
        <dbReference type="ARBA" id="ARBA00023136"/>
    </source>
</evidence>
<evidence type="ECO:0000256" key="14">
    <source>
        <dbReference type="RuleBase" id="RU003357"/>
    </source>
</evidence>
<evidence type="ECO:0000256" key="13">
    <source>
        <dbReference type="PROSITE-ProRule" id="PRU10144"/>
    </source>
</evidence>
<evidence type="ECO:0000259" key="17">
    <source>
        <dbReference type="Pfam" id="PF07715"/>
    </source>
</evidence>
<evidence type="ECO:0000256" key="15">
    <source>
        <dbReference type="SAM" id="SignalP"/>
    </source>
</evidence>
<evidence type="ECO:0000313" key="18">
    <source>
        <dbReference type="EMBL" id="SLJ99573.1"/>
    </source>
</evidence>
<feature type="signal peptide" evidence="15">
    <location>
        <begin position="1"/>
        <end position="24"/>
    </location>
</feature>
<dbReference type="SUPFAM" id="SSF56935">
    <property type="entry name" value="Porins"/>
    <property type="match status" value="1"/>
</dbReference>
<dbReference type="GO" id="GO:0009279">
    <property type="term" value="C:cell outer membrane"/>
    <property type="evidence" value="ECO:0007669"/>
    <property type="project" value="UniProtKB-SubCell"/>
</dbReference>
<organism evidence="18 19">
    <name type="scientific">Novosphingobium mathurense</name>
    <dbReference type="NCBI Taxonomy" id="428990"/>
    <lineage>
        <taxon>Bacteria</taxon>
        <taxon>Pseudomonadati</taxon>
        <taxon>Pseudomonadota</taxon>
        <taxon>Alphaproteobacteria</taxon>
        <taxon>Sphingomonadales</taxon>
        <taxon>Sphingomonadaceae</taxon>
        <taxon>Novosphingobium</taxon>
    </lineage>
</organism>
<dbReference type="GO" id="GO:0006826">
    <property type="term" value="P:iron ion transport"/>
    <property type="evidence" value="ECO:0007669"/>
    <property type="project" value="UniProtKB-KW"/>
</dbReference>
<keyword evidence="7" id="KW-0408">Iron</keyword>
<dbReference type="Pfam" id="PF07715">
    <property type="entry name" value="Plug"/>
    <property type="match status" value="1"/>
</dbReference>
<dbReference type="InterPro" id="IPR036942">
    <property type="entry name" value="Beta-barrel_TonB_sf"/>
</dbReference>
<dbReference type="PANTHER" id="PTHR32552:SF81">
    <property type="entry name" value="TONB-DEPENDENT OUTER MEMBRANE RECEPTOR"/>
    <property type="match status" value="1"/>
</dbReference>
<keyword evidence="11 12" id="KW-0998">Cell outer membrane</keyword>
<evidence type="ECO:0000256" key="2">
    <source>
        <dbReference type="ARBA" id="ARBA00022448"/>
    </source>
</evidence>
<accession>A0A1U6HUT4</accession>
<keyword evidence="19" id="KW-1185">Reference proteome</keyword>
<dbReference type="EMBL" id="FVZE01000003">
    <property type="protein sequence ID" value="SLJ99573.1"/>
    <property type="molecule type" value="Genomic_DNA"/>
</dbReference>
<evidence type="ECO:0000256" key="12">
    <source>
        <dbReference type="PROSITE-ProRule" id="PRU01360"/>
    </source>
</evidence>
<dbReference type="PROSITE" id="PS01156">
    <property type="entry name" value="TONB_DEPENDENT_REC_2"/>
    <property type="match status" value="1"/>
</dbReference>
<evidence type="ECO:0000259" key="16">
    <source>
        <dbReference type="Pfam" id="PF00593"/>
    </source>
</evidence>
<keyword evidence="6 15" id="KW-0732">Signal</keyword>
<feature type="domain" description="TonB-dependent receptor plug" evidence="17">
    <location>
        <begin position="54"/>
        <end position="163"/>
    </location>
</feature>
<dbReference type="InterPro" id="IPR012910">
    <property type="entry name" value="Plug_dom"/>
</dbReference>
<name>A0A1U6HUT4_9SPHN</name>
<keyword evidence="4" id="KW-0410">Iron transport</keyword>
<evidence type="ECO:0000256" key="3">
    <source>
        <dbReference type="ARBA" id="ARBA00022452"/>
    </source>
</evidence>
<dbReference type="Proteomes" id="UP000190989">
    <property type="component" value="Unassembled WGS sequence"/>
</dbReference>
<gene>
    <name evidence="18" type="ORF">SAMN06295987_103116</name>
</gene>
<keyword evidence="5 12" id="KW-0812">Transmembrane</keyword>
<comment type="subcellular location">
    <subcellularLocation>
        <location evidence="1 12">Cell outer membrane</location>
        <topology evidence="1 12">Multi-pass membrane protein</topology>
    </subcellularLocation>
</comment>
<feature type="chain" id="PRO_5012278837" evidence="15">
    <location>
        <begin position="25"/>
        <end position="735"/>
    </location>
</feature>
<keyword evidence="8" id="KW-0406">Ion transport</keyword>
<dbReference type="PANTHER" id="PTHR32552">
    <property type="entry name" value="FERRICHROME IRON RECEPTOR-RELATED"/>
    <property type="match status" value="1"/>
</dbReference>
<dbReference type="AlphaFoldDB" id="A0A1U6HUT4"/>
<keyword evidence="9 14" id="KW-0798">TonB box</keyword>
<reference evidence="19" key="1">
    <citation type="submission" date="2017-02" db="EMBL/GenBank/DDBJ databases">
        <authorList>
            <person name="Varghese N."/>
            <person name="Submissions S."/>
        </authorList>
    </citation>
    <scope>NUCLEOTIDE SEQUENCE [LARGE SCALE GENOMIC DNA]</scope>
    <source>
        <strain evidence="19">SM117</strain>
    </source>
</reference>
<evidence type="ECO:0000256" key="4">
    <source>
        <dbReference type="ARBA" id="ARBA00022496"/>
    </source>
</evidence>
<evidence type="ECO:0000256" key="11">
    <source>
        <dbReference type="ARBA" id="ARBA00023237"/>
    </source>
</evidence>
<dbReference type="InterPro" id="IPR010917">
    <property type="entry name" value="TonB_rcpt_CS"/>
</dbReference>
<keyword evidence="10 12" id="KW-0472">Membrane</keyword>
<evidence type="ECO:0000256" key="7">
    <source>
        <dbReference type="ARBA" id="ARBA00023004"/>
    </source>
</evidence>
<protein>
    <submittedName>
        <fullName evidence="18">Iron complex outermembrane recepter protein</fullName>
    </submittedName>
</protein>
<evidence type="ECO:0000256" key="5">
    <source>
        <dbReference type="ARBA" id="ARBA00022692"/>
    </source>
</evidence>
<feature type="domain" description="TonB-dependent receptor-like beta-barrel" evidence="16">
    <location>
        <begin position="265"/>
        <end position="700"/>
    </location>
</feature>
<keyword evidence="2 12" id="KW-0813">Transport</keyword>